<accession>A0ABT8KQ90</accession>
<evidence type="ECO:0000313" key="3">
    <source>
        <dbReference type="Proteomes" id="UP001172082"/>
    </source>
</evidence>
<protein>
    <submittedName>
        <fullName evidence="2">Immunoglobulin domain-containing protein</fullName>
    </submittedName>
</protein>
<proteinExistence type="predicted"/>
<comment type="caution">
    <text evidence="2">The sequence shown here is derived from an EMBL/GenBank/DDBJ whole genome shotgun (WGS) entry which is preliminary data.</text>
</comment>
<feature type="signal peptide" evidence="1">
    <location>
        <begin position="1"/>
        <end position="19"/>
    </location>
</feature>
<keyword evidence="3" id="KW-1185">Reference proteome</keyword>
<feature type="chain" id="PRO_5046863604" evidence="1">
    <location>
        <begin position="20"/>
        <end position="105"/>
    </location>
</feature>
<dbReference type="EMBL" id="JAUJEA010000005">
    <property type="protein sequence ID" value="MDN5202573.1"/>
    <property type="molecule type" value="Genomic_DNA"/>
</dbReference>
<dbReference type="RefSeq" id="WP_346752598.1">
    <property type="nucleotide sequence ID" value="NZ_JAUJEA010000005.1"/>
</dbReference>
<evidence type="ECO:0000313" key="2">
    <source>
        <dbReference type="EMBL" id="MDN5202573.1"/>
    </source>
</evidence>
<dbReference type="Proteomes" id="UP001172082">
    <property type="component" value="Unassembled WGS sequence"/>
</dbReference>
<keyword evidence="1" id="KW-0732">Signal</keyword>
<gene>
    <name evidence="2" type="ORF">QQ008_14390</name>
</gene>
<name>A0ABT8KQ90_9BACT</name>
<sequence length="105" mass="11269">MKVVSAMVFIFLIGSSAVPGTQSADCENFKVTATVQHTGQGTKGAVTIEAKGNADPTYYIFHLEDGELVTKDVISNKVDKLDAGTYFCSVVDGTGCRKRVKFTIE</sequence>
<organism evidence="2 3">
    <name type="scientific">Splendidivirga corallicola</name>
    <dbReference type="NCBI Taxonomy" id="3051826"/>
    <lineage>
        <taxon>Bacteria</taxon>
        <taxon>Pseudomonadati</taxon>
        <taxon>Bacteroidota</taxon>
        <taxon>Cytophagia</taxon>
        <taxon>Cytophagales</taxon>
        <taxon>Splendidivirgaceae</taxon>
        <taxon>Splendidivirga</taxon>
    </lineage>
</organism>
<reference evidence="2" key="1">
    <citation type="submission" date="2023-06" db="EMBL/GenBank/DDBJ databases">
        <title>Genomic of Parafulvivirga corallium.</title>
        <authorList>
            <person name="Wang G."/>
        </authorList>
    </citation>
    <scope>NUCLEOTIDE SEQUENCE</scope>
    <source>
        <strain evidence="2">BMA10</strain>
    </source>
</reference>
<evidence type="ECO:0000256" key="1">
    <source>
        <dbReference type="SAM" id="SignalP"/>
    </source>
</evidence>